<organism evidence="1">
    <name type="scientific">Rhizophora mucronata</name>
    <name type="common">Asiatic mangrove</name>
    <dbReference type="NCBI Taxonomy" id="61149"/>
    <lineage>
        <taxon>Eukaryota</taxon>
        <taxon>Viridiplantae</taxon>
        <taxon>Streptophyta</taxon>
        <taxon>Embryophyta</taxon>
        <taxon>Tracheophyta</taxon>
        <taxon>Spermatophyta</taxon>
        <taxon>Magnoliopsida</taxon>
        <taxon>eudicotyledons</taxon>
        <taxon>Gunneridae</taxon>
        <taxon>Pentapetalae</taxon>
        <taxon>rosids</taxon>
        <taxon>fabids</taxon>
        <taxon>Malpighiales</taxon>
        <taxon>Rhizophoraceae</taxon>
        <taxon>Rhizophora</taxon>
    </lineage>
</organism>
<protein>
    <submittedName>
        <fullName evidence="1">Uncharacterized protein LOC105631354 isoform X3</fullName>
    </submittedName>
</protein>
<evidence type="ECO:0000313" key="1">
    <source>
        <dbReference type="EMBL" id="MBX25106.1"/>
    </source>
</evidence>
<dbReference type="AlphaFoldDB" id="A0A2P2M4F8"/>
<proteinExistence type="predicted"/>
<name>A0A2P2M4F8_RHIMU</name>
<dbReference type="EMBL" id="GGEC01044622">
    <property type="protein sequence ID" value="MBX25106.1"/>
    <property type="molecule type" value="Transcribed_RNA"/>
</dbReference>
<accession>A0A2P2M4F8</accession>
<dbReference type="EMBL" id="GGEC01044624">
    <property type="protein sequence ID" value="MBX25108.1"/>
    <property type="molecule type" value="Transcribed_RNA"/>
</dbReference>
<reference evidence="1" key="1">
    <citation type="submission" date="2018-02" db="EMBL/GenBank/DDBJ databases">
        <title>Rhizophora mucronata_Transcriptome.</title>
        <authorList>
            <person name="Meera S.P."/>
            <person name="Sreeshan A."/>
            <person name="Augustine A."/>
        </authorList>
    </citation>
    <scope>NUCLEOTIDE SEQUENCE</scope>
    <source>
        <tissue evidence="1">Leaf</tissue>
    </source>
</reference>
<sequence>MILLESLVGPTLGPNNTCQKVNTNIHKPAKNNSNKIQDKTNTTCTNPNCLHLDAPVHLSLGFSMVTKTRIRKQRKKRRRVPLSRCPPISLVNLPGDLVFRTGLTFLRISRRRILVASL</sequence>